<evidence type="ECO:0000313" key="2">
    <source>
        <dbReference type="EMBL" id="MBB5758795.1"/>
    </source>
</evidence>
<reference evidence="2 3" key="1">
    <citation type="submission" date="2020-08" db="EMBL/GenBank/DDBJ databases">
        <title>Genomic Encyclopedia of Type Strains, Phase IV (KMG-IV): sequencing the most valuable type-strain genomes for metagenomic binning, comparative biology and taxonomic classification.</title>
        <authorList>
            <person name="Goeker M."/>
        </authorList>
    </citation>
    <scope>NUCLEOTIDE SEQUENCE [LARGE SCALE GENOMIC DNA]</scope>
    <source>
        <strain evidence="2 3">DSM 2163</strain>
    </source>
</reference>
<sequence length="119" mass="13887">MRRLTGGQRLHQIKRKAELISQRQMRNWQAGRLPWLPCSGDTERDAIIAEFDRMDANLAQHLEEHARFRASANEMWEQCKFYGGQMLANKRRYEEAEAKVAELKALCAALKEQEARDGR</sequence>
<name>A0A840ZP35_9HYPH</name>
<dbReference type="Proteomes" id="UP000583454">
    <property type="component" value="Unassembled WGS sequence"/>
</dbReference>
<proteinExistence type="predicted"/>
<organism evidence="2 3">
    <name type="scientific">Methylorubrum rhodinum</name>
    <dbReference type="NCBI Taxonomy" id="29428"/>
    <lineage>
        <taxon>Bacteria</taxon>
        <taxon>Pseudomonadati</taxon>
        <taxon>Pseudomonadota</taxon>
        <taxon>Alphaproteobacteria</taxon>
        <taxon>Hyphomicrobiales</taxon>
        <taxon>Methylobacteriaceae</taxon>
        <taxon>Methylorubrum</taxon>
    </lineage>
</organism>
<dbReference type="RefSeq" id="WP_183571549.1">
    <property type="nucleotide sequence ID" value="NZ_JACHOP010000017.1"/>
</dbReference>
<comment type="caution">
    <text evidence="2">The sequence shown here is derived from an EMBL/GenBank/DDBJ whole genome shotgun (WGS) entry which is preliminary data.</text>
</comment>
<dbReference type="EMBL" id="JACHOP010000017">
    <property type="protein sequence ID" value="MBB5758795.1"/>
    <property type="molecule type" value="Genomic_DNA"/>
</dbReference>
<keyword evidence="1" id="KW-0175">Coiled coil</keyword>
<gene>
    <name evidence="2" type="ORF">HNR00_003522</name>
</gene>
<dbReference type="AlphaFoldDB" id="A0A840ZP35"/>
<feature type="coiled-coil region" evidence="1">
    <location>
        <begin position="86"/>
        <end position="116"/>
    </location>
</feature>
<evidence type="ECO:0000256" key="1">
    <source>
        <dbReference type="SAM" id="Coils"/>
    </source>
</evidence>
<protein>
    <submittedName>
        <fullName evidence="2">Uncharacterized protein</fullName>
    </submittedName>
</protein>
<accession>A0A840ZP35</accession>
<keyword evidence="3" id="KW-1185">Reference proteome</keyword>
<evidence type="ECO:0000313" key="3">
    <source>
        <dbReference type="Proteomes" id="UP000583454"/>
    </source>
</evidence>